<proteinExistence type="predicted"/>
<reference evidence="1" key="1">
    <citation type="journal article" date="2020" name="Stud. Mycol.">
        <title>101 Dothideomycetes genomes: a test case for predicting lifestyles and emergence of pathogens.</title>
        <authorList>
            <person name="Haridas S."/>
            <person name="Albert R."/>
            <person name="Binder M."/>
            <person name="Bloem J."/>
            <person name="Labutti K."/>
            <person name="Salamov A."/>
            <person name="Andreopoulos B."/>
            <person name="Baker S."/>
            <person name="Barry K."/>
            <person name="Bills G."/>
            <person name="Bluhm B."/>
            <person name="Cannon C."/>
            <person name="Castanera R."/>
            <person name="Culley D."/>
            <person name="Daum C."/>
            <person name="Ezra D."/>
            <person name="Gonzalez J."/>
            <person name="Henrissat B."/>
            <person name="Kuo A."/>
            <person name="Liang C."/>
            <person name="Lipzen A."/>
            <person name="Lutzoni F."/>
            <person name="Magnuson J."/>
            <person name="Mondo S."/>
            <person name="Nolan M."/>
            <person name="Ohm R."/>
            <person name="Pangilinan J."/>
            <person name="Park H.-J."/>
            <person name="Ramirez L."/>
            <person name="Alfaro M."/>
            <person name="Sun H."/>
            <person name="Tritt A."/>
            <person name="Yoshinaga Y."/>
            <person name="Zwiers L.-H."/>
            <person name="Turgeon B."/>
            <person name="Goodwin S."/>
            <person name="Spatafora J."/>
            <person name="Crous P."/>
            <person name="Grigoriev I."/>
        </authorList>
    </citation>
    <scope>NUCLEOTIDE SEQUENCE</scope>
    <source>
        <strain evidence="1">CBS 122368</strain>
    </source>
</reference>
<dbReference type="EMBL" id="ML987213">
    <property type="protein sequence ID" value="KAF2241218.1"/>
    <property type="molecule type" value="Genomic_DNA"/>
</dbReference>
<name>A0A6A6HTZ0_9PLEO</name>
<dbReference type="AlphaFoldDB" id="A0A6A6HTZ0"/>
<dbReference type="Proteomes" id="UP000800094">
    <property type="component" value="Unassembled WGS sequence"/>
</dbReference>
<dbReference type="RefSeq" id="XP_033676222.1">
    <property type="nucleotide sequence ID" value="XM_033820408.1"/>
</dbReference>
<accession>A0A6A6HTZ0</accession>
<evidence type="ECO:0000313" key="2">
    <source>
        <dbReference type="Proteomes" id="UP000800094"/>
    </source>
</evidence>
<keyword evidence="2" id="KW-1185">Reference proteome</keyword>
<evidence type="ECO:0000313" key="1">
    <source>
        <dbReference type="EMBL" id="KAF2241218.1"/>
    </source>
</evidence>
<organism evidence="1 2">
    <name type="scientific">Trematosphaeria pertusa</name>
    <dbReference type="NCBI Taxonomy" id="390896"/>
    <lineage>
        <taxon>Eukaryota</taxon>
        <taxon>Fungi</taxon>
        <taxon>Dikarya</taxon>
        <taxon>Ascomycota</taxon>
        <taxon>Pezizomycotina</taxon>
        <taxon>Dothideomycetes</taxon>
        <taxon>Pleosporomycetidae</taxon>
        <taxon>Pleosporales</taxon>
        <taxon>Massarineae</taxon>
        <taxon>Trematosphaeriaceae</taxon>
        <taxon>Trematosphaeria</taxon>
    </lineage>
</organism>
<gene>
    <name evidence="1" type="ORF">BU26DRAFT_183245</name>
</gene>
<dbReference type="GeneID" id="54573738"/>
<protein>
    <submittedName>
        <fullName evidence="1">Uncharacterized protein</fullName>
    </submittedName>
</protein>
<sequence>MATAPRCRSAGFGANPCVRRRPSQIVGSLARKGAEVGPQVTIHCFRLLLQLHTYFVTNFVSPPPRRECRAIHRAFLHVDLALGGDPSMSHQCVTAVSAPSETTTAHHSLSSCQASCHSLGSADCGAAYISNTSPYPACVESTRRVGEEITN</sequence>